<evidence type="ECO:0000256" key="1">
    <source>
        <dbReference type="SAM" id="Phobius"/>
    </source>
</evidence>
<dbReference type="EMBL" id="MWPV01000002">
    <property type="protein sequence ID" value="OUL58008.1"/>
    <property type="molecule type" value="Genomic_DNA"/>
</dbReference>
<reference evidence="2 3" key="1">
    <citation type="submission" date="2017-02" db="EMBL/GenBank/DDBJ databases">
        <title>Pseudoalteromonas ulvae TC14 Genome.</title>
        <authorList>
            <person name="Molmeret M."/>
        </authorList>
    </citation>
    <scope>NUCLEOTIDE SEQUENCE [LARGE SCALE GENOMIC DNA]</scope>
    <source>
        <strain evidence="2">TC14</strain>
    </source>
</reference>
<keyword evidence="1" id="KW-1133">Transmembrane helix</keyword>
<feature type="transmembrane region" description="Helical" evidence="1">
    <location>
        <begin position="12"/>
        <end position="30"/>
    </location>
</feature>
<evidence type="ECO:0000313" key="3">
    <source>
        <dbReference type="Proteomes" id="UP000194841"/>
    </source>
</evidence>
<dbReference type="AlphaFoldDB" id="A0A244CR06"/>
<dbReference type="Proteomes" id="UP000194841">
    <property type="component" value="Unassembled WGS sequence"/>
</dbReference>
<name>A0A244CR06_PSEDV</name>
<organism evidence="2 3">
    <name type="scientific">Pseudoalteromonas ulvae</name>
    <dbReference type="NCBI Taxonomy" id="107327"/>
    <lineage>
        <taxon>Bacteria</taxon>
        <taxon>Pseudomonadati</taxon>
        <taxon>Pseudomonadota</taxon>
        <taxon>Gammaproteobacteria</taxon>
        <taxon>Alteromonadales</taxon>
        <taxon>Pseudoalteromonadaceae</taxon>
        <taxon>Pseudoalteromonas</taxon>
    </lineage>
</organism>
<accession>A0A244CR06</accession>
<evidence type="ECO:0000313" key="2">
    <source>
        <dbReference type="EMBL" id="OUL58008.1"/>
    </source>
</evidence>
<feature type="transmembrane region" description="Helical" evidence="1">
    <location>
        <begin position="76"/>
        <end position="98"/>
    </location>
</feature>
<keyword evidence="1" id="KW-0812">Transmembrane</keyword>
<dbReference type="RefSeq" id="WP_086743315.1">
    <property type="nucleotide sequence ID" value="NZ_MWPV01000002.1"/>
</dbReference>
<keyword evidence="3" id="KW-1185">Reference proteome</keyword>
<sequence length="99" mass="11202">MSQVVNKKQVHWPSLFWFIIAITSFISGIYQSIPSSVLFGIAFGCMGYASIRFLPSNFFTQKVSFAAPAEKQHRKLDLIVQIIGFVFIVAGLVVQYFYT</sequence>
<proteinExistence type="predicted"/>
<comment type="caution">
    <text evidence="2">The sequence shown here is derived from an EMBL/GenBank/DDBJ whole genome shotgun (WGS) entry which is preliminary data.</text>
</comment>
<dbReference type="OrthoDB" id="7068962at2"/>
<protein>
    <submittedName>
        <fullName evidence="2">Uncharacterized protein</fullName>
    </submittedName>
</protein>
<feature type="transmembrane region" description="Helical" evidence="1">
    <location>
        <begin position="36"/>
        <end position="55"/>
    </location>
</feature>
<gene>
    <name evidence="2" type="ORF">B1199_06515</name>
</gene>
<keyword evidence="1" id="KW-0472">Membrane</keyword>